<proteinExistence type="inferred from homology"/>
<reference evidence="18 19" key="1">
    <citation type="submission" date="2018-12" db="EMBL/GenBank/DDBJ databases">
        <title>Dyella dinghuensis sp. nov. DHOA06 and Dyella choica sp. nov. 4M-K27, isolated from forest soil.</title>
        <authorList>
            <person name="Qiu L.-H."/>
            <person name="Gao Z.-H."/>
        </authorList>
    </citation>
    <scope>NUCLEOTIDE SEQUENCE [LARGE SCALE GENOMIC DNA]</scope>
    <source>
        <strain evidence="18 19">DHOA06</strain>
    </source>
</reference>
<evidence type="ECO:0000256" key="4">
    <source>
        <dbReference type="ARBA" id="ARBA00022496"/>
    </source>
</evidence>
<feature type="domain" description="TonB-dependent receptor-like beta-barrel" evidence="16">
    <location>
        <begin position="302"/>
        <end position="720"/>
    </location>
</feature>
<keyword evidence="6 15" id="KW-0732">Signal</keyword>
<dbReference type="SUPFAM" id="SSF56935">
    <property type="entry name" value="Porins"/>
    <property type="match status" value="1"/>
</dbReference>
<evidence type="ECO:0000256" key="12">
    <source>
        <dbReference type="PROSITE-ProRule" id="PRU01360"/>
    </source>
</evidence>
<evidence type="ECO:0000259" key="16">
    <source>
        <dbReference type="Pfam" id="PF00593"/>
    </source>
</evidence>
<keyword evidence="18" id="KW-0675">Receptor</keyword>
<dbReference type="PANTHER" id="PTHR32552">
    <property type="entry name" value="FERRICHROME IRON RECEPTOR-RELATED"/>
    <property type="match status" value="1"/>
</dbReference>
<dbReference type="PANTHER" id="PTHR32552:SF68">
    <property type="entry name" value="FERRICHROME OUTER MEMBRANE TRANSPORTER_PHAGE RECEPTOR"/>
    <property type="match status" value="1"/>
</dbReference>
<evidence type="ECO:0000256" key="7">
    <source>
        <dbReference type="ARBA" id="ARBA00023004"/>
    </source>
</evidence>
<evidence type="ECO:0000256" key="3">
    <source>
        <dbReference type="ARBA" id="ARBA00022452"/>
    </source>
</evidence>
<feature type="domain" description="TonB-dependent receptor plug" evidence="17">
    <location>
        <begin position="86"/>
        <end position="194"/>
    </location>
</feature>
<keyword evidence="4" id="KW-0410">Iron transport</keyword>
<feature type="signal peptide" evidence="15">
    <location>
        <begin position="1"/>
        <end position="30"/>
    </location>
</feature>
<dbReference type="Proteomes" id="UP000267077">
    <property type="component" value="Unassembled WGS sequence"/>
</dbReference>
<dbReference type="RefSeq" id="WP_126672701.1">
    <property type="nucleotide sequence ID" value="NZ_RYZR01000003.1"/>
</dbReference>
<keyword evidence="5 12" id="KW-0812">Transmembrane</keyword>
<dbReference type="Gene3D" id="2.170.130.10">
    <property type="entry name" value="TonB-dependent receptor, plug domain"/>
    <property type="match status" value="1"/>
</dbReference>
<dbReference type="Pfam" id="PF07715">
    <property type="entry name" value="Plug"/>
    <property type="match status" value="1"/>
</dbReference>
<dbReference type="InterPro" id="IPR037066">
    <property type="entry name" value="Plug_dom_sf"/>
</dbReference>
<comment type="similarity">
    <text evidence="12 13">Belongs to the TonB-dependent receptor family.</text>
</comment>
<comment type="caution">
    <text evidence="18">The sequence shown here is derived from an EMBL/GenBank/DDBJ whole genome shotgun (WGS) entry which is preliminary data.</text>
</comment>
<protein>
    <submittedName>
        <fullName evidence="18">TonB-dependent receptor</fullName>
    </submittedName>
</protein>
<gene>
    <name evidence="18" type="ORF">EKH79_05105</name>
</gene>
<evidence type="ECO:0000256" key="15">
    <source>
        <dbReference type="SAM" id="SignalP"/>
    </source>
</evidence>
<keyword evidence="10 12" id="KW-0472">Membrane</keyword>
<dbReference type="InterPro" id="IPR036942">
    <property type="entry name" value="Beta-barrel_TonB_sf"/>
</dbReference>
<keyword evidence="7" id="KW-0408">Iron</keyword>
<dbReference type="InterPro" id="IPR000531">
    <property type="entry name" value="Beta-barrel_TonB"/>
</dbReference>
<keyword evidence="3 12" id="KW-1134">Transmembrane beta strand</keyword>
<evidence type="ECO:0000256" key="14">
    <source>
        <dbReference type="SAM" id="MobiDB-lite"/>
    </source>
</evidence>
<organism evidence="18 19">
    <name type="scientific">Dyella dinghuensis</name>
    <dbReference type="NCBI Taxonomy" id="1920169"/>
    <lineage>
        <taxon>Bacteria</taxon>
        <taxon>Pseudomonadati</taxon>
        <taxon>Pseudomonadota</taxon>
        <taxon>Gammaproteobacteria</taxon>
        <taxon>Lysobacterales</taxon>
        <taxon>Rhodanobacteraceae</taxon>
        <taxon>Dyella</taxon>
    </lineage>
</organism>
<evidence type="ECO:0000256" key="8">
    <source>
        <dbReference type="ARBA" id="ARBA00023065"/>
    </source>
</evidence>
<keyword evidence="8" id="KW-0406">Ion transport</keyword>
<evidence type="ECO:0000313" key="19">
    <source>
        <dbReference type="Proteomes" id="UP000267077"/>
    </source>
</evidence>
<evidence type="ECO:0000256" key="5">
    <source>
        <dbReference type="ARBA" id="ARBA00022692"/>
    </source>
</evidence>
<dbReference type="InterPro" id="IPR039426">
    <property type="entry name" value="TonB-dep_rcpt-like"/>
</dbReference>
<dbReference type="GO" id="GO:0009279">
    <property type="term" value="C:cell outer membrane"/>
    <property type="evidence" value="ECO:0007669"/>
    <property type="project" value="UniProtKB-SubCell"/>
</dbReference>
<dbReference type="EMBL" id="RYZR01000003">
    <property type="protein sequence ID" value="RUL66075.1"/>
    <property type="molecule type" value="Genomic_DNA"/>
</dbReference>
<evidence type="ECO:0000256" key="2">
    <source>
        <dbReference type="ARBA" id="ARBA00022448"/>
    </source>
</evidence>
<evidence type="ECO:0000256" key="1">
    <source>
        <dbReference type="ARBA" id="ARBA00004571"/>
    </source>
</evidence>
<accession>A0A3S0S4X8</accession>
<feature type="region of interest" description="Disordered" evidence="14">
    <location>
        <begin position="33"/>
        <end position="57"/>
    </location>
</feature>
<evidence type="ECO:0000256" key="6">
    <source>
        <dbReference type="ARBA" id="ARBA00022729"/>
    </source>
</evidence>
<dbReference type="GO" id="GO:0015344">
    <property type="term" value="F:siderophore uptake transmembrane transporter activity"/>
    <property type="evidence" value="ECO:0007669"/>
    <property type="project" value="TreeGrafter"/>
</dbReference>
<dbReference type="Pfam" id="PF00593">
    <property type="entry name" value="TonB_dep_Rec_b-barrel"/>
    <property type="match status" value="1"/>
</dbReference>
<comment type="subcellular location">
    <subcellularLocation>
        <location evidence="1 12">Cell outer membrane</location>
        <topology evidence="1 12">Multi-pass membrane protein</topology>
    </subcellularLocation>
</comment>
<dbReference type="InterPro" id="IPR012910">
    <property type="entry name" value="Plug_dom"/>
</dbReference>
<dbReference type="AlphaFoldDB" id="A0A3S0S4X8"/>
<dbReference type="PROSITE" id="PS52016">
    <property type="entry name" value="TONB_DEPENDENT_REC_3"/>
    <property type="match status" value="1"/>
</dbReference>
<keyword evidence="19" id="KW-1185">Reference proteome</keyword>
<name>A0A3S0S4X8_9GAMM</name>
<keyword evidence="2 12" id="KW-0813">Transport</keyword>
<evidence type="ECO:0000313" key="18">
    <source>
        <dbReference type="EMBL" id="RUL66075.1"/>
    </source>
</evidence>
<keyword evidence="11 12" id="KW-0998">Cell outer membrane</keyword>
<evidence type="ECO:0000256" key="13">
    <source>
        <dbReference type="RuleBase" id="RU003357"/>
    </source>
</evidence>
<evidence type="ECO:0000256" key="10">
    <source>
        <dbReference type="ARBA" id="ARBA00023136"/>
    </source>
</evidence>
<evidence type="ECO:0000259" key="17">
    <source>
        <dbReference type="Pfam" id="PF07715"/>
    </source>
</evidence>
<evidence type="ECO:0000256" key="11">
    <source>
        <dbReference type="ARBA" id="ARBA00023237"/>
    </source>
</evidence>
<feature type="chain" id="PRO_5018576569" evidence="15">
    <location>
        <begin position="31"/>
        <end position="758"/>
    </location>
</feature>
<keyword evidence="9 13" id="KW-0798">TonB box</keyword>
<feature type="compositionally biased region" description="Low complexity" evidence="14">
    <location>
        <begin position="46"/>
        <end position="56"/>
    </location>
</feature>
<dbReference type="Gene3D" id="2.40.170.20">
    <property type="entry name" value="TonB-dependent receptor, beta-barrel domain"/>
    <property type="match status" value="1"/>
</dbReference>
<feature type="compositionally biased region" description="Polar residues" evidence="14">
    <location>
        <begin position="33"/>
        <end position="45"/>
    </location>
</feature>
<sequence length="758" mass="82774">MTRSTHALYRCPPAYLALCLAVALSNPVSAQDAGNATNAQTSGPGTSNNSSNSTSTKNAKTLEGLQVNANSAVTAIAPTQGSTIATQPQSIIGSTYIQENIPPTGDYTDAMAISPSVYTIAPNGPGLMETQVASIRGFQDGQYNVTFDGIPWGDSNDFTHHSTSYFTNQDTSSVTVDRGPGTAGTLGDATFGGTVSVESLNPTNDFNLHPYVSLGSWETAVEGAVINTGKLNSSGTSAVINVQNGSSDGYLTDAGQRRQNVFAKVVQPLGDNTTLTFGGMWNKINQYVPLGATKAQIAEYGPNYALNDNPNSQSYYRYNQDQISTYMGYVGLHSEFDGWTLDNKAYTYAYNHYGYNGLDPNGETPNGTFCNGKGDDCLYPDNVPGQHMRNWYRSWGDILRVSKELGPGEIRTGVWYDKQDNLRWQYEFDDTLDQPAINTTGQPTKGSDSPVDRFMTDSLRTIQPFVEYQWNITDQAYLVGGVKYEDFLRDIDSLYNQKTGLPLDYSKEWNATLPSAAFHYSFTSDWTAYAQWAKGFLAPNLNLFYVTNPSISDASLQPEKTTNWQLGTTWTSDRLTLSGDVYKIDFNNFIQSVKVGANTIFYNGGGVHYTGVELEGTYMLGGGFSVYANGSLNRAIQTASNTWNPNTPHKTAALGMIYTNGSVYASLIDKFVGKTYYTANANDDTPIGGYAVTNFTASYKFDPHMTDVKDFKVGFQINNLFNNTHIDALAGTTVADSTPLFWTIPARNFNFTVSADLF</sequence>
<dbReference type="OrthoDB" id="9760494at2"/>
<evidence type="ECO:0000256" key="9">
    <source>
        <dbReference type="ARBA" id="ARBA00023077"/>
    </source>
</evidence>